<dbReference type="Pfam" id="PF00281">
    <property type="entry name" value="Ribosomal_L5"/>
    <property type="match status" value="1"/>
</dbReference>
<dbReference type="AlphaFoldDB" id="A0A0G3VK15"/>
<feature type="domain" description="Large ribosomal subunit protein uL5 N-terminal" evidence="6">
    <location>
        <begin position="24"/>
        <end position="80"/>
    </location>
</feature>
<dbReference type="SUPFAM" id="SSF55282">
    <property type="entry name" value="RL5-like"/>
    <property type="match status" value="1"/>
</dbReference>
<evidence type="ECO:0000256" key="4">
    <source>
        <dbReference type="HAMAP-Rule" id="MF_01333"/>
    </source>
</evidence>
<dbReference type="InterPro" id="IPR031310">
    <property type="entry name" value="Ribosomal_uL5_N"/>
</dbReference>
<keyword evidence="3 4" id="KW-0687">Ribonucleoprotein</keyword>
<dbReference type="InterPro" id="IPR020929">
    <property type="entry name" value="Ribosomal_uL5_CS"/>
</dbReference>
<evidence type="ECO:0000259" key="6">
    <source>
        <dbReference type="Pfam" id="PF00281"/>
    </source>
</evidence>
<organism evidence="8">
    <name type="scientific">Euglena viridis</name>
    <name type="common">Cercaria viridis</name>
    <dbReference type="NCBI Taxonomy" id="3040"/>
    <lineage>
        <taxon>Eukaryota</taxon>
        <taxon>Discoba</taxon>
        <taxon>Euglenozoa</taxon>
        <taxon>Euglenida</taxon>
        <taxon>Spirocuta</taxon>
        <taxon>Euglenophyceae</taxon>
        <taxon>Euglenales</taxon>
        <taxon>Euglenaceae</taxon>
        <taxon>Euglena</taxon>
    </lineage>
</organism>
<sequence>MQRLKSFYHKEVVSKLQSEFNYSNVNQIPKIKKLVINRGFDESCQNSKILDILLTELNMISGQRAVVTLAKKAIASFKVKEKMPVGMFLTLRGEKMYSFLDRLINLALPRIRDFQGISIKSFDGYGNYNLGLSEQLMFPEVDFDKIIKIQGMDISIVTTAKTDKEAYFLLKSLGMPFNSDF</sequence>
<proteinExistence type="inferred from homology"/>
<feature type="domain" description="Large ribosomal subunit protein uL5 C-terminal" evidence="7">
    <location>
        <begin position="84"/>
        <end position="177"/>
    </location>
</feature>
<comment type="subunit">
    <text evidence="4">Part of the 50S ribosomal subunit; contacts the 5S rRNA.</text>
</comment>
<dbReference type="InterPro" id="IPR031309">
    <property type="entry name" value="Ribosomal_uL5_C"/>
</dbReference>
<evidence type="ECO:0000313" key="8">
    <source>
        <dbReference type="EMBL" id="AKL79000.1"/>
    </source>
</evidence>
<dbReference type="HAMAP" id="MF_01333_B">
    <property type="entry name" value="Ribosomal_uL5_B"/>
    <property type="match status" value="1"/>
</dbReference>
<keyword evidence="8" id="KW-0934">Plastid</keyword>
<dbReference type="Pfam" id="PF00673">
    <property type="entry name" value="Ribosomal_L5_C"/>
    <property type="match status" value="1"/>
</dbReference>
<dbReference type="GO" id="GO:0019843">
    <property type="term" value="F:rRNA binding"/>
    <property type="evidence" value="ECO:0007669"/>
    <property type="project" value="UniProtKB-UniRule"/>
</dbReference>
<dbReference type="GO" id="GO:1990904">
    <property type="term" value="C:ribonucleoprotein complex"/>
    <property type="evidence" value="ECO:0007669"/>
    <property type="project" value="UniProtKB-KW"/>
</dbReference>
<evidence type="ECO:0000256" key="5">
    <source>
        <dbReference type="RuleBase" id="RU003930"/>
    </source>
</evidence>
<protein>
    <recommendedName>
        <fullName evidence="4">Large ribosomal subunit protein uL5c</fullName>
    </recommendedName>
</protein>
<evidence type="ECO:0000256" key="3">
    <source>
        <dbReference type="ARBA" id="ARBA00023274"/>
    </source>
</evidence>
<keyword evidence="4" id="KW-0699">rRNA-binding</keyword>
<reference evidence="8" key="1">
    <citation type="journal article" date="2015" name="J. Eukaryot. Microbiol.">
        <title>Chloroplast Genome Evolution in the Euglenaceae.</title>
        <authorList>
            <person name="Bennett M.S."/>
            <person name="Triemer R.E."/>
        </authorList>
    </citation>
    <scope>NUCLEOTIDE SEQUENCE</scope>
    <source>
        <strain evidence="8">SAG 1224-17d</strain>
    </source>
</reference>
<dbReference type="GO" id="GO:0005840">
    <property type="term" value="C:ribosome"/>
    <property type="evidence" value="ECO:0007669"/>
    <property type="project" value="UniProtKB-KW"/>
</dbReference>
<comment type="subcellular location">
    <subcellularLocation>
        <location evidence="4">Plastid</location>
        <location evidence="4">Chloroplast</location>
    </subcellularLocation>
</comment>
<accession>A0A0G3VK15</accession>
<name>A0A0G3VK15_EUGVI</name>
<dbReference type="EMBL" id="KP686075">
    <property type="protein sequence ID" value="AKL79000.1"/>
    <property type="molecule type" value="Genomic_DNA"/>
</dbReference>
<dbReference type="Gene3D" id="3.30.1440.10">
    <property type="match status" value="1"/>
</dbReference>
<gene>
    <name evidence="4 8" type="primary">rpl5</name>
</gene>
<geneLocation type="chloroplast" evidence="8"/>
<keyword evidence="4" id="KW-0694">RNA-binding</keyword>
<dbReference type="InterPro" id="IPR002132">
    <property type="entry name" value="Ribosomal_uL5"/>
</dbReference>
<dbReference type="GO" id="GO:0003735">
    <property type="term" value="F:structural constituent of ribosome"/>
    <property type="evidence" value="ECO:0007669"/>
    <property type="project" value="InterPro"/>
</dbReference>
<dbReference type="PANTHER" id="PTHR11994">
    <property type="entry name" value="60S RIBOSOMAL PROTEIN L11-RELATED"/>
    <property type="match status" value="1"/>
</dbReference>
<dbReference type="FunFam" id="3.30.1440.10:FF:000001">
    <property type="entry name" value="50S ribosomal protein L5"/>
    <property type="match status" value="1"/>
</dbReference>
<dbReference type="GO" id="GO:0006412">
    <property type="term" value="P:translation"/>
    <property type="evidence" value="ECO:0007669"/>
    <property type="project" value="UniProtKB-UniRule"/>
</dbReference>
<comment type="similarity">
    <text evidence="1 4 5">Belongs to the universal ribosomal protein uL5 family.</text>
</comment>
<comment type="function">
    <text evidence="4">Binds 5S rRNA, forms part of the central protuberance of the 50S subunit.</text>
</comment>
<keyword evidence="2 4" id="KW-0689">Ribosomal protein</keyword>
<keyword evidence="8" id="KW-0150">Chloroplast</keyword>
<evidence type="ECO:0000259" key="7">
    <source>
        <dbReference type="Pfam" id="PF00673"/>
    </source>
</evidence>
<dbReference type="InterPro" id="IPR020930">
    <property type="entry name" value="Ribosomal_uL5_bac-type"/>
</dbReference>
<evidence type="ECO:0000256" key="2">
    <source>
        <dbReference type="ARBA" id="ARBA00022980"/>
    </source>
</evidence>
<dbReference type="InterPro" id="IPR022803">
    <property type="entry name" value="Ribosomal_uL5_dom_sf"/>
</dbReference>
<dbReference type="PIRSF" id="PIRSF002161">
    <property type="entry name" value="Ribosomal_L5"/>
    <property type="match status" value="1"/>
</dbReference>
<dbReference type="NCBIfam" id="NF000585">
    <property type="entry name" value="PRK00010.1"/>
    <property type="match status" value="1"/>
</dbReference>
<dbReference type="PROSITE" id="PS00358">
    <property type="entry name" value="RIBOSOMAL_L5"/>
    <property type="match status" value="1"/>
</dbReference>
<evidence type="ECO:0000256" key="1">
    <source>
        <dbReference type="ARBA" id="ARBA00008553"/>
    </source>
</evidence>
<dbReference type="GO" id="GO:0009507">
    <property type="term" value="C:chloroplast"/>
    <property type="evidence" value="ECO:0007669"/>
    <property type="project" value="UniProtKB-SubCell"/>
</dbReference>